<organism evidence="1">
    <name type="scientific">Anopheles atroparvus</name>
    <name type="common">European mosquito</name>
    <dbReference type="NCBI Taxonomy" id="41427"/>
    <lineage>
        <taxon>Eukaryota</taxon>
        <taxon>Metazoa</taxon>
        <taxon>Ecdysozoa</taxon>
        <taxon>Arthropoda</taxon>
        <taxon>Hexapoda</taxon>
        <taxon>Insecta</taxon>
        <taxon>Pterygota</taxon>
        <taxon>Neoptera</taxon>
        <taxon>Endopterygota</taxon>
        <taxon>Diptera</taxon>
        <taxon>Nematocera</taxon>
        <taxon>Culicoidea</taxon>
        <taxon>Culicidae</taxon>
        <taxon>Anophelinae</taxon>
        <taxon>Anopheles</taxon>
    </lineage>
</organism>
<name>A0A182IJ95_ANOAO</name>
<evidence type="ECO:0000313" key="1">
    <source>
        <dbReference type="EnsemblMetazoa" id="AATE000202-PA.1"/>
    </source>
</evidence>
<accession>A0A182IJ95</accession>
<proteinExistence type="predicted"/>
<sequence>MMSFLTASVAQLIAGGTGAAHGEDRANLGLNFTRPYTGYSDPAKETSITIVTINFIINFSRGKDNFDQLGASFRGHNDENTVTHRRLPACRRENPPPQEENTEGPAAYQLTIHREYETPPGKHFLPMPAPCAHSEFIFVSTSNGWGARGGLNNKVSNSMRLLRLTSLFSFARNPRTSNEPMDYVSLGCCSLAFVLYINTLNAGFVYDDSAATALPVLRFDKVTFLSPLHCFLLICTTEAPVTSTTIGNHR</sequence>
<dbReference type="AlphaFoldDB" id="A0A182IJ95"/>
<reference evidence="1" key="1">
    <citation type="submission" date="2022-08" db="UniProtKB">
        <authorList>
            <consortium name="EnsemblMetazoa"/>
        </authorList>
    </citation>
    <scope>IDENTIFICATION</scope>
    <source>
        <strain evidence="1">EBRO</strain>
    </source>
</reference>
<dbReference type="STRING" id="41427.A0A182IJ95"/>
<dbReference type="VEuPathDB" id="VectorBase:AATE000202"/>
<protein>
    <submittedName>
        <fullName evidence="1">Uncharacterized protein</fullName>
    </submittedName>
</protein>
<dbReference type="EnsemblMetazoa" id="AATE000202-RA">
    <property type="protein sequence ID" value="AATE000202-PA.1"/>
    <property type="gene ID" value="AATE000202"/>
</dbReference>